<accession>A0A8D8X3R9</accession>
<name>A0A8D8X3R9_9HEMI</name>
<feature type="region of interest" description="Disordered" evidence="1">
    <location>
        <begin position="28"/>
        <end position="64"/>
    </location>
</feature>
<protein>
    <submittedName>
        <fullName evidence="2">Uncharacterized protein</fullName>
    </submittedName>
</protein>
<evidence type="ECO:0000313" key="2">
    <source>
        <dbReference type="EMBL" id="CAG6682637.1"/>
    </source>
</evidence>
<dbReference type="AlphaFoldDB" id="A0A8D8X3R9"/>
<evidence type="ECO:0000256" key="1">
    <source>
        <dbReference type="SAM" id="MobiDB-lite"/>
    </source>
</evidence>
<organism evidence="2">
    <name type="scientific">Cacopsylla melanoneura</name>
    <dbReference type="NCBI Taxonomy" id="428564"/>
    <lineage>
        <taxon>Eukaryota</taxon>
        <taxon>Metazoa</taxon>
        <taxon>Ecdysozoa</taxon>
        <taxon>Arthropoda</taxon>
        <taxon>Hexapoda</taxon>
        <taxon>Insecta</taxon>
        <taxon>Pterygota</taxon>
        <taxon>Neoptera</taxon>
        <taxon>Paraneoptera</taxon>
        <taxon>Hemiptera</taxon>
        <taxon>Sternorrhyncha</taxon>
        <taxon>Psylloidea</taxon>
        <taxon>Psyllidae</taxon>
        <taxon>Psyllinae</taxon>
        <taxon>Cacopsylla</taxon>
    </lineage>
</organism>
<sequence>MYFVSRNYGIQSCICYLFFTSVPFQEGQDPAQEGHVPVQEGQDPALGDQDPVQEGQDPDPGGHVLVPESHVLDQDHARVQGDHVLDQGLGHGPVREGLGHALARDQVLEGPGPVRGVAVKWAGRARSDGFRMMILKMKVKRRKRRGLRMCWTVMMRREERGRCHMLCRPRRMKGRRIRLKVTAIRDRTNKWCRTFPMMIRMKVSTEKMATIISPVSRTLT</sequence>
<proteinExistence type="predicted"/>
<reference evidence="2" key="1">
    <citation type="submission" date="2021-05" db="EMBL/GenBank/DDBJ databases">
        <authorList>
            <person name="Alioto T."/>
            <person name="Alioto T."/>
            <person name="Gomez Garrido J."/>
        </authorList>
    </citation>
    <scope>NUCLEOTIDE SEQUENCE</scope>
</reference>
<dbReference type="EMBL" id="HBUF01260057">
    <property type="protein sequence ID" value="CAG6682637.1"/>
    <property type="molecule type" value="Transcribed_RNA"/>
</dbReference>